<evidence type="ECO:0000256" key="3">
    <source>
        <dbReference type="ARBA" id="ARBA00022597"/>
    </source>
</evidence>
<keyword evidence="2" id="KW-1003">Cell membrane</keyword>
<evidence type="ECO:0000313" key="10">
    <source>
        <dbReference type="EMBL" id="MEB3101411.1"/>
    </source>
</evidence>
<dbReference type="InterPro" id="IPR027417">
    <property type="entry name" value="P-loop_NTPase"/>
</dbReference>
<feature type="domain" description="ABC transporter" evidence="9">
    <location>
        <begin position="263"/>
        <end position="503"/>
    </location>
</feature>
<name>A0ABU5ZFY0_9BACL</name>
<evidence type="ECO:0000256" key="7">
    <source>
        <dbReference type="ARBA" id="ARBA00022967"/>
    </source>
</evidence>
<dbReference type="Gene3D" id="3.40.50.300">
    <property type="entry name" value="P-loop containing nucleotide triphosphate hydrolases"/>
    <property type="match status" value="2"/>
</dbReference>
<dbReference type="InterPro" id="IPR017871">
    <property type="entry name" value="ABC_transporter-like_CS"/>
</dbReference>
<keyword evidence="8" id="KW-0472">Membrane</keyword>
<keyword evidence="6 10" id="KW-0067">ATP-binding</keyword>
<keyword evidence="3" id="KW-0762">Sugar transport</keyword>
<dbReference type="CDD" id="cd03216">
    <property type="entry name" value="ABC_Carb_Monos_I"/>
    <property type="match status" value="1"/>
</dbReference>
<dbReference type="EMBL" id="JAYJLD010000007">
    <property type="protein sequence ID" value="MEB3101411.1"/>
    <property type="molecule type" value="Genomic_DNA"/>
</dbReference>
<dbReference type="GO" id="GO:0005524">
    <property type="term" value="F:ATP binding"/>
    <property type="evidence" value="ECO:0007669"/>
    <property type="project" value="UniProtKB-KW"/>
</dbReference>
<keyword evidence="11" id="KW-1185">Reference proteome</keyword>
<dbReference type="InterPro" id="IPR050107">
    <property type="entry name" value="ABC_carbohydrate_import_ATPase"/>
</dbReference>
<evidence type="ECO:0000256" key="1">
    <source>
        <dbReference type="ARBA" id="ARBA00022448"/>
    </source>
</evidence>
<dbReference type="PROSITE" id="PS00211">
    <property type="entry name" value="ABC_TRANSPORTER_1"/>
    <property type="match status" value="1"/>
</dbReference>
<keyword evidence="7" id="KW-1278">Translocase</keyword>
<dbReference type="Proteomes" id="UP001310386">
    <property type="component" value="Unassembled WGS sequence"/>
</dbReference>
<dbReference type="RefSeq" id="WP_371753525.1">
    <property type="nucleotide sequence ID" value="NZ_JAYJLD010000007.1"/>
</dbReference>
<dbReference type="PANTHER" id="PTHR43790">
    <property type="entry name" value="CARBOHYDRATE TRANSPORT ATP-BINDING PROTEIN MG119-RELATED"/>
    <property type="match status" value="1"/>
</dbReference>
<evidence type="ECO:0000256" key="4">
    <source>
        <dbReference type="ARBA" id="ARBA00022737"/>
    </source>
</evidence>
<evidence type="ECO:0000259" key="9">
    <source>
        <dbReference type="PROSITE" id="PS50893"/>
    </source>
</evidence>
<comment type="caution">
    <text evidence="10">The sequence shown here is derived from an EMBL/GenBank/DDBJ whole genome shotgun (WGS) entry which is preliminary data.</text>
</comment>
<feature type="domain" description="ABC transporter" evidence="9">
    <location>
        <begin position="6"/>
        <end position="243"/>
    </location>
</feature>
<evidence type="ECO:0000256" key="8">
    <source>
        <dbReference type="ARBA" id="ARBA00023136"/>
    </source>
</evidence>
<keyword evidence="4" id="KW-0677">Repeat</keyword>
<dbReference type="PROSITE" id="PS50893">
    <property type="entry name" value="ABC_TRANSPORTER_2"/>
    <property type="match status" value="2"/>
</dbReference>
<proteinExistence type="predicted"/>
<keyword evidence="5" id="KW-0547">Nucleotide-binding</keyword>
<organism evidence="10 11">
    <name type="scientific">Ferviditalea candida</name>
    <dbReference type="NCBI Taxonomy" id="3108399"/>
    <lineage>
        <taxon>Bacteria</taxon>
        <taxon>Bacillati</taxon>
        <taxon>Bacillota</taxon>
        <taxon>Bacilli</taxon>
        <taxon>Bacillales</taxon>
        <taxon>Paenibacillaceae</taxon>
        <taxon>Ferviditalea</taxon>
    </lineage>
</organism>
<sequence length="506" mass="55665">MGKTILEMKGISKEFTGVKALSNVNFKVEKGEIHCLVGENGAGKSTLMKVLSGVYPHGTYEGDIIFEGEVQKFSKINDSEKAGIAIIHQELALFPDLTVYENIFAGNEIRKGPFVDWNQTVVRAEAMLEKIKLNINHESLIKDLGVGKQQLVEIAKALGKDVKLIILDEPTAALNENDSENLLRLLQDLKNQGITSIMISHKLKEVLAIADKVTVLRDGQTICTLDAAKGELSESLIIKSMVGREIDDIYPKRTTHHFGEKILELCNWTAYDPKLGRNVVENVNIHVKKGEIVGIAGLMGAGRTELAQSILGNPKGYKLQGDLFFDGIKKVYRHPKEAIQAGIAYVTEDRKGNGLFLIQDIKQNITVSNLHVISSQGFINTNEEVKVSNEYKQSLNIKAPSIEQLVGNLSGGNQQKVSLAKWLFAGPKLLILDEPTRGIDVGAKFEIYTLMNKLIGEGLSIIMISSELSEVLGMSDRVYVMAEGKIKGELSAEEADQEKIMQLATL</sequence>
<evidence type="ECO:0000256" key="2">
    <source>
        <dbReference type="ARBA" id="ARBA00022475"/>
    </source>
</evidence>
<dbReference type="SUPFAM" id="SSF52540">
    <property type="entry name" value="P-loop containing nucleoside triphosphate hydrolases"/>
    <property type="match status" value="2"/>
</dbReference>
<evidence type="ECO:0000256" key="5">
    <source>
        <dbReference type="ARBA" id="ARBA00022741"/>
    </source>
</evidence>
<dbReference type="CDD" id="cd03215">
    <property type="entry name" value="ABC_Carb_Monos_II"/>
    <property type="match status" value="1"/>
</dbReference>
<dbReference type="InterPro" id="IPR003593">
    <property type="entry name" value="AAA+_ATPase"/>
</dbReference>
<gene>
    <name evidence="10" type="ORF">VF724_07000</name>
</gene>
<evidence type="ECO:0000313" key="11">
    <source>
        <dbReference type="Proteomes" id="UP001310386"/>
    </source>
</evidence>
<accession>A0ABU5ZFY0</accession>
<dbReference type="SMART" id="SM00382">
    <property type="entry name" value="AAA"/>
    <property type="match status" value="2"/>
</dbReference>
<dbReference type="Pfam" id="PF00005">
    <property type="entry name" value="ABC_tran"/>
    <property type="match status" value="2"/>
</dbReference>
<dbReference type="InterPro" id="IPR003439">
    <property type="entry name" value="ABC_transporter-like_ATP-bd"/>
</dbReference>
<reference evidence="10" key="1">
    <citation type="submission" date="2023-12" db="EMBL/GenBank/DDBJ databases">
        <title>Fervidustalea candida gen. nov., sp. nov., a novel member of the family Paenibacillaceae isolated from a geothermal area.</title>
        <authorList>
            <person name="Li W.-J."/>
            <person name="Jiao J.-Y."/>
            <person name="Chen Y."/>
        </authorList>
    </citation>
    <scope>NUCLEOTIDE SEQUENCE</scope>
    <source>
        <strain evidence="10">SYSU GA230002</strain>
    </source>
</reference>
<dbReference type="PANTHER" id="PTHR43790:SF1">
    <property type="entry name" value="XYLOSE IMPORT ATP-BINDING PROTEIN XYLG"/>
    <property type="match status" value="1"/>
</dbReference>
<evidence type="ECO:0000256" key="6">
    <source>
        <dbReference type="ARBA" id="ARBA00022840"/>
    </source>
</evidence>
<protein>
    <submittedName>
        <fullName evidence="10">ATP-binding cassette domain-containing protein</fullName>
    </submittedName>
</protein>
<keyword evidence="1" id="KW-0813">Transport</keyword>